<dbReference type="SUPFAM" id="SSF64518">
    <property type="entry name" value="Phase 1 flagellin"/>
    <property type="match status" value="1"/>
</dbReference>
<comment type="subcellular location">
    <subcellularLocation>
        <location evidence="3">Secreted</location>
    </subcellularLocation>
    <subcellularLocation>
        <location evidence="3">Bacterial flagellum</location>
    </subcellularLocation>
</comment>
<dbReference type="EMBL" id="JBHRTN010000014">
    <property type="protein sequence ID" value="MFC3126147.1"/>
    <property type="molecule type" value="Genomic_DNA"/>
</dbReference>
<keyword evidence="6" id="KW-0282">Flagellum</keyword>
<name>A0ABV7G7E9_9PROT</name>
<evidence type="ECO:0000313" key="6">
    <source>
        <dbReference type="EMBL" id="MFC3126147.1"/>
    </source>
</evidence>
<keyword evidence="2 3" id="KW-0975">Bacterial flagellum</keyword>
<dbReference type="Gene3D" id="1.20.1330.10">
    <property type="entry name" value="f41 fragment of flagellin, N-terminal domain"/>
    <property type="match status" value="1"/>
</dbReference>
<keyword evidence="7" id="KW-1185">Reference proteome</keyword>
<evidence type="ECO:0000256" key="3">
    <source>
        <dbReference type="RuleBase" id="RU362073"/>
    </source>
</evidence>
<dbReference type="Proteomes" id="UP001595593">
    <property type="component" value="Unassembled WGS sequence"/>
</dbReference>
<keyword evidence="6" id="KW-0969">Cilium</keyword>
<reference evidence="7" key="1">
    <citation type="journal article" date="2019" name="Int. J. Syst. Evol. Microbiol.">
        <title>The Global Catalogue of Microorganisms (GCM) 10K type strain sequencing project: providing services to taxonomists for standard genome sequencing and annotation.</title>
        <authorList>
            <consortium name="The Broad Institute Genomics Platform"/>
            <consortium name="The Broad Institute Genome Sequencing Center for Infectious Disease"/>
            <person name="Wu L."/>
            <person name="Ma J."/>
        </authorList>
    </citation>
    <scope>NUCLEOTIDE SEQUENCE [LARGE SCALE GENOMIC DNA]</scope>
    <source>
        <strain evidence="7">KCTC 52094</strain>
    </source>
</reference>
<protein>
    <recommendedName>
        <fullName evidence="3">Flagellin</fullName>
    </recommendedName>
</protein>
<evidence type="ECO:0000259" key="4">
    <source>
        <dbReference type="Pfam" id="PF00669"/>
    </source>
</evidence>
<keyword evidence="6" id="KW-0966">Cell projection</keyword>
<comment type="caution">
    <text evidence="6">The sequence shown here is derived from an EMBL/GenBank/DDBJ whole genome shotgun (WGS) entry which is preliminary data.</text>
</comment>
<evidence type="ECO:0000313" key="7">
    <source>
        <dbReference type="Proteomes" id="UP001595593"/>
    </source>
</evidence>
<dbReference type="PANTHER" id="PTHR42792:SF1">
    <property type="entry name" value="FLAGELLAR HOOK-ASSOCIATED PROTEIN 3"/>
    <property type="match status" value="1"/>
</dbReference>
<feature type="domain" description="Flagellin C-terminal" evidence="5">
    <location>
        <begin position="280"/>
        <end position="358"/>
    </location>
</feature>
<evidence type="ECO:0000259" key="5">
    <source>
        <dbReference type="Pfam" id="PF00700"/>
    </source>
</evidence>
<sequence>MYDRVASMGVSIGRQSQLNRMQADLARFTGEMSSGRKADPARELGVGASLLYKLHADIQQGEAIANTGALAGQRLTAMQDALKSVGGLMDQMSTETLQADVLKGVSFETIASNAREVMGSMMDLLNSSWNGQSLFAGLDSATKPLAGAGALTGATGWAATALADLAAGGDPVEIGGSTDDGTDATLLGTFNAMFRNTAIDPDASFYGVVYQAASRTGEEPSQVRIGAGETLQYDMRADHPAFRDAFHALSLLSLLDQPEEALPEDAKTDILREAGSLMRGARSQLTTAAGILGAKQERLARVGEIQDRTVTAAASQINDLEGVDYYTISDRISTLQIQLQATYSITAQVSKLSLVNYL</sequence>
<dbReference type="InterPro" id="IPR001492">
    <property type="entry name" value="Flagellin"/>
</dbReference>
<dbReference type="RefSeq" id="WP_379597303.1">
    <property type="nucleotide sequence ID" value="NZ_JBHRTN010000014.1"/>
</dbReference>
<dbReference type="InterPro" id="IPR046358">
    <property type="entry name" value="Flagellin_C"/>
</dbReference>
<evidence type="ECO:0000256" key="1">
    <source>
        <dbReference type="ARBA" id="ARBA00005709"/>
    </source>
</evidence>
<gene>
    <name evidence="6" type="ORF">ACFOD4_13850</name>
</gene>
<organism evidence="6 7">
    <name type="scientific">Teichococcus globiformis</name>
    <dbReference type="NCBI Taxonomy" id="2307229"/>
    <lineage>
        <taxon>Bacteria</taxon>
        <taxon>Pseudomonadati</taxon>
        <taxon>Pseudomonadota</taxon>
        <taxon>Alphaproteobacteria</taxon>
        <taxon>Acetobacterales</taxon>
        <taxon>Roseomonadaceae</taxon>
        <taxon>Roseomonas</taxon>
    </lineage>
</organism>
<keyword evidence="3" id="KW-0964">Secreted</keyword>
<dbReference type="Pfam" id="PF00700">
    <property type="entry name" value="Flagellin_C"/>
    <property type="match status" value="1"/>
</dbReference>
<comment type="similarity">
    <text evidence="1 3">Belongs to the bacterial flagellin family.</text>
</comment>
<dbReference type="Pfam" id="PF00669">
    <property type="entry name" value="Flagellin_N"/>
    <property type="match status" value="1"/>
</dbReference>
<feature type="domain" description="Flagellin N-terminal" evidence="4">
    <location>
        <begin position="13"/>
        <end position="137"/>
    </location>
</feature>
<evidence type="ECO:0000256" key="2">
    <source>
        <dbReference type="ARBA" id="ARBA00023143"/>
    </source>
</evidence>
<dbReference type="InterPro" id="IPR001029">
    <property type="entry name" value="Flagellin_N"/>
</dbReference>
<accession>A0ABV7G7E9</accession>
<comment type="function">
    <text evidence="3">Flagellin is the subunit protein which polymerizes to form the filaments of bacterial flagella.</text>
</comment>
<dbReference type="PANTHER" id="PTHR42792">
    <property type="entry name" value="FLAGELLIN"/>
    <property type="match status" value="1"/>
</dbReference>
<proteinExistence type="inferred from homology"/>